<reference evidence="1" key="1">
    <citation type="submission" date="2020-05" db="EMBL/GenBank/DDBJ databases">
        <authorList>
            <person name="Chiriac C."/>
            <person name="Salcher M."/>
            <person name="Ghai R."/>
            <person name="Kavagutti S V."/>
        </authorList>
    </citation>
    <scope>NUCLEOTIDE SEQUENCE</scope>
</reference>
<sequence>MRHVTDDERRARIARRHGIAPGLRAADAESATRAMTVLHATEPATVYLSLAARVDGLSRADVDRVLYDERTLVKQLAMRRTLFVFPLDLLPAAWGSASARVAGIERKRIAKDIVLAGLADDGDAWLDDARVRVLRHLDDLPDGAQAGEVRALFPELATAITVSPGSQWNHTRVLTHLGATADIVRAVNTGHWRISRPRYTRMEHWLAEVPEAWGEREGYAELTARWLRSFGPGTTDDLAWWLGSTKTAVSAALADLDAVPAVLDDGRSAWLLPDDLEVEQPVAPWAALLPVLDPTVMGWKERGFYLGDLGSRLFDRNGNAGNTAWWDGRIVGSWVQDDAGRVHLHLLREVPPEGLAALELEADRLETWLDGERVGTVYPSPAMQSARADLS</sequence>
<protein>
    <submittedName>
        <fullName evidence="1">Unannotated protein</fullName>
    </submittedName>
</protein>
<dbReference type="AlphaFoldDB" id="A0A6J6P194"/>
<proteinExistence type="predicted"/>
<gene>
    <name evidence="1" type="ORF">UFOPK2579_00521</name>
</gene>
<dbReference type="Pfam" id="PF06224">
    <property type="entry name" value="AlkZ-like"/>
    <property type="match status" value="1"/>
</dbReference>
<evidence type="ECO:0000313" key="1">
    <source>
        <dbReference type="EMBL" id="CAB4692941.1"/>
    </source>
</evidence>
<dbReference type="EMBL" id="CAEZXR010000042">
    <property type="protein sequence ID" value="CAB4692941.1"/>
    <property type="molecule type" value="Genomic_DNA"/>
</dbReference>
<accession>A0A6J6P194</accession>
<dbReference type="PANTHER" id="PTHR38479:SF2">
    <property type="entry name" value="WINGED HELIX DNA-BINDING DOMAIN-CONTAINING PROTEIN"/>
    <property type="match status" value="1"/>
</dbReference>
<name>A0A6J6P194_9ZZZZ</name>
<organism evidence="1">
    <name type="scientific">freshwater metagenome</name>
    <dbReference type="NCBI Taxonomy" id="449393"/>
    <lineage>
        <taxon>unclassified sequences</taxon>
        <taxon>metagenomes</taxon>
        <taxon>ecological metagenomes</taxon>
    </lineage>
</organism>
<dbReference type="PANTHER" id="PTHR38479">
    <property type="entry name" value="LMO0824 PROTEIN"/>
    <property type="match status" value="1"/>
</dbReference>
<dbReference type="InterPro" id="IPR009351">
    <property type="entry name" value="AlkZ-like"/>
</dbReference>